<dbReference type="AlphaFoldDB" id="A0A517YYQ0"/>
<dbReference type="PROSITE" id="PS50109">
    <property type="entry name" value="HIS_KIN"/>
    <property type="match status" value="1"/>
</dbReference>
<dbReference type="Pfam" id="PF02518">
    <property type="entry name" value="HATPase_c"/>
    <property type="match status" value="1"/>
</dbReference>
<feature type="region of interest" description="Disordered" evidence="3">
    <location>
        <begin position="1"/>
        <end position="22"/>
    </location>
</feature>
<protein>
    <recommendedName>
        <fullName evidence="2">histidine kinase</fullName>
        <ecNumber evidence="2">2.7.13.3</ecNumber>
    </recommendedName>
</protein>
<keyword evidence="6" id="KW-1185">Reference proteome</keyword>
<evidence type="ECO:0000256" key="2">
    <source>
        <dbReference type="ARBA" id="ARBA00012438"/>
    </source>
</evidence>
<dbReference type="SMART" id="SM00387">
    <property type="entry name" value="HATPase_c"/>
    <property type="match status" value="1"/>
</dbReference>
<accession>A0A517YYQ0</accession>
<proteinExistence type="predicted"/>
<dbReference type="GO" id="GO:0004673">
    <property type="term" value="F:protein histidine kinase activity"/>
    <property type="evidence" value="ECO:0007669"/>
    <property type="project" value="UniProtKB-EC"/>
</dbReference>
<dbReference type="PRINTS" id="PR00344">
    <property type="entry name" value="BCTRLSENSOR"/>
</dbReference>
<keyword evidence="5" id="KW-0808">Transferase</keyword>
<reference evidence="5 6" key="1">
    <citation type="submission" date="2019-02" db="EMBL/GenBank/DDBJ databases">
        <title>Deep-cultivation of Planctomycetes and their phenomic and genomic characterization uncovers novel biology.</title>
        <authorList>
            <person name="Wiegand S."/>
            <person name="Jogler M."/>
            <person name="Boedeker C."/>
            <person name="Pinto D."/>
            <person name="Vollmers J."/>
            <person name="Rivas-Marin E."/>
            <person name="Kohn T."/>
            <person name="Peeters S.H."/>
            <person name="Heuer A."/>
            <person name="Rast P."/>
            <person name="Oberbeckmann S."/>
            <person name="Bunk B."/>
            <person name="Jeske O."/>
            <person name="Meyerdierks A."/>
            <person name="Storesund J.E."/>
            <person name="Kallscheuer N."/>
            <person name="Luecker S."/>
            <person name="Lage O.M."/>
            <person name="Pohl T."/>
            <person name="Merkel B.J."/>
            <person name="Hornburger P."/>
            <person name="Mueller R.-W."/>
            <person name="Bruemmer F."/>
            <person name="Labrenz M."/>
            <person name="Spormann A.M."/>
            <person name="Op den Camp H."/>
            <person name="Overmann J."/>
            <person name="Amann R."/>
            <person name="Jetten M.S.M."/>
            <person name="Mascher T."/>
            <person name="Medema M.H."/>
            <person name="Devos D.P."/>
            <person name="Kaster A.-K."/>
            <person name="Ovreas L."/>
            <person name="Rohde M."/>
            <person name="Galperin M.Y."/>
            <person name="Jogler C."/>
        </authorList>
    </citation>
    <scope>NUCLEOTIDE SEQUENCE [LARGE SCALE GENOMIC DNA]</scope>
    <source>
        <strain evidence="5 6">KS4</strain>
    </source>
</reference>
<dbReference type="EMBL" id="CP036425">
    <property type="protein sequence ID" value="QDU35353.1"/>
    <property type="molecule type" value="Genomic_DNA"/>
</dbReference>
<name>A0A517YYQ0_9BACT</name>
<feature type="compositionally biased region" description="Polar residues" evidence="3">
    <location>
        <begin position="1"/>
        <end position="18"/>
    </location>
</feature>
<dbReference type="Proteomes" id="UP000317369">
    <property type="component" value="Chromosome"/>
</dbReference>
<organism evidence="5 6">
    <name type="scientific">Poriferisphaera corsica</name>
    <dbReference type="NCBI Taxonomy" id="2528020"/>
    <lineage>
        <taxon>Bacteria</taxon>
        <taxon>Pseudomonadati</taxon>
        <taxon>Planctomycetota</taxon>
        <taxon>Phycisphaerae</taxon>
        <taxon>Phycisphaerales</taxon>
        <taxon>Phycisphaeraceae</taxon>
        <taxon>Poriferisphaera</taxon>
    </lineage>
</organism>
<evidence type="ECO:0000313" key="5">
    <source>
        <dbReference type="EMBL" id="QDU35353.1"/>
    </source>
</evidence>
<dbReference type="EC" id="2.7.13.3" evidence="2"/>
<dbReference type="OrthoDB" id="1931120at2"/>
<dbReference type="InterPro" id="IPR004358">
    <property type="entry name" value="Sig_transdc_His_kin-like_C"/>
</dbReference>
<evidence type="ECO:0000256" key="1">
    <source>
        <dbReference type="ARBA" id="ARBA00000085"/>
    </source>
</evidence>
<dbReference type="RefSeq" id="WP_145080565.1">
    <property type="nucleotide sequence ID" value="NZ_CP036425.1"/>
</dbReference>
<evidence type="ECO:0000259" key="4">
    <source>
        <dbReference type="PROSITE" id="PS50109"/>
    </source>
</evidence>
<dbReference type="Gene3D" id="3.30.565.10">
    <property type="entry name" value="Histidine kinase-like ATPase, C-terminal domain"/>
    <property type="match status" value="1"/>
</dbReference>
<dbReference type="KEGG" id="pcor:KS4_34340"/>
<comment type="catalytic activity">
    <reaction evidence="1">
        <text>ATP + protein L-histidine = ADP + protein N-phospho-L-histidine.</text>
        <dbReference type="EC" id="2.7.13.3"/>
    </reaction>
</comment>
<dbReference type="SUPFAM" id="SSF55874">
    <property type="entry name" value="ATPase domain of HSP90 chaperone/DNA topoisomerase II/histidine kinase"/>
    <property type="match status" value="1"/>
</dbReference>
<sequence>MPTERNNPNALEPTQANDPVSEDARRLAHELANLLDGSMRSLGLAIRSLDTENPHDLAPHQQADKAIKRIQTADTALRQMASLIHEWMETPASQRKSLSWITNASHHPTHCPLSETHNGNPQTLAHGLNLVIELHEQQAKDLHCDLITHINPQAAQLPFGPLFGVLENLIKNALEAITDPQPNARHRIEINCDIYRQSELHITIEDTAGGSPDNINLGHTTKPNGHGIGLSLCRDIIIAMSGSIEFLNGSKGLRIVIKLPVSSLTDQWKDLNG</sequence>
<dbReference type="PANTHER" id="PTHR43065">
    <property type="entry name" value="SENSOR HISTIDINE KINASE"/>
    <property type="match status" value="1"/>
</dbReference>
<evidence type="ECO:0000313" key="6">
    <source>
        <dbReference type="Proteomes" id="UP000317369"/>
    </source>
</evidence>
<dbReference type="InterPro" id="IPR036890">
    <property type="entry name" value="HATPase_C_sf"/>
</dbReference>
<evidence type="ECO:0000256" key="3">
    <source>
        <dbReference type="SAM" id="MobiDB-lite"/>
    </source>
</evidence>
<keyword evidence="5" id="KW-0418">Kinase</keyword>
<feature type="domain" description="Histidine kinase" evidence="4">
    <location>
        <begin position="162"/>
        <end position="263"/>
    </location>
</feature>
<dbReference type="InterPro" id="IPR003594">
    <property type="entry name" value="HATPase_dom"/>
</dbReference>
<dbReference type="InterPro" id="IPR005467">
    <property type="entry name" value="His_kinase_dom"/>
</dbReference>
<gene>
    <name evidence="5" type="ORF">KS4_34340</name>
</gene>